<feature type="compositionally biased region" description="Basic and acidic residues" evidence="1">
    <location>
        <begin position="129"/>
        <end position="139"/>
    </location>
</feature>
<organism evidence="2">
    <name type="scientific">Capitella teleta</name>
    <name type="common">Polychaete worm</name>
    <dbReference type="NCBI Taxonomy" id="283909"/>
    <lineage>
        <taxon>Eukaryota</taxon>
        <taxon>Metazoa</taxon>
        <taxon>Spiralia</taxon>
        <taxon>Lophotrochozoa</taxon>
        <taxon>Annelida</taxon>
        <taxon>Polychaeta</taxon>
        <taxon>Sedentaria</taxon>
        <taxon>Scolecida</taxon>
        <taxon>Capitellidae</taxon>
        <taxon>Capitella</taxon>
    </lineage>
</organism>
<feature type="region of interest" description="Disordered" evidence="1">
    <location>
        <begin position="433"/>
        <end position="499"/>
    </location>
</feature>
<name>R7UU58_CAPTE</name>
<proteinExistence type="predicted"/>
<feature type="compositionally biased region" description="Polar residues" evidence="1">
    <location>
        <begin position="158"/>
        <end position="169"/>
    </location>
</feature>
<evidence type="ECO:0000313" key="3">
    <source>
        <dbReference type="EnsemblMetazoa" id="CapteP201765"/>
    </source>
</evidence>
<dbReference type="EnsemblMetazoa" id="CapteT201765">
    <property type="protein sequence ID" value="CapteP201765"/>
    <property type="gene ID" value="CapteG201765"/>
</dbReference>
<reference evidence="4" key="1">
    <citation type="submission" date="2012-12" db="EMBL/GenBank/DDBJ databases">
        <authorList>
            <person name="Hellsten U."/>
            <person name="Grimwood J."/>
            <person name="Chapman J.A."/>
            <person name="Shapiro H."/>
            <person name="Aerts A."/>
            <person name="Otillar R.P."/>
            <person name="Terry A.Y."/>
            <person name="Boore J.L."/>
            <person name="Simakov O."/>
            <person name="Marletaz F."/>
            <person name="Cho S.-J."/>
            <person name="Edsinger-Gonzales E."/>
            <person name="Havlak P."/>
            <person name="Kuo D.-H."/>
            <person name="Larsson T."/>
            <person name="Lv J."/>
            <person name="Arendt D."/>
            <person name="Savage R."/>
            <person name="Osoegawa K."/>
            <person name="de Jong P."/>
            <person name="Lindberg D.R."/>
            <person name="Seaver E.C."/>
            <person name="Weisblat D.A."/>
            <person name="Putnam N.H."/>
            <person name="Grigoriev I.V."/>
            <person name="Rokhsar D.S."/>
        </authorList>
    </citation>
    <scope>NUCLEOTIDE SEQUENCE</scope>
    <source>
        <strain evidence="4">I ESC-2004</strain>
    </source>
</reference>
<dbReference type="EMBL" id="AMQN01020999">
    <property type="status" value="NOT_ANNOTATED_CDS"/>
    <property type="molecule type" value="Genomic_DNA"/>
</dbReference>
<feature type="region of interest" description="Disordered" evidence="1">
    <location>
        <begin position="381"/>
        <end position="421"/>
    </location>
</feature>
<feature type="compositionally biased region" description="Pro residues" evidence="1">
    <location>
        <begin position="408"/>
        <end position="420"/>
    </location>
</feature>
<feature type="compositionally biased region" description="Polar residues" evidence="1">
    <location>
        <begin position="65"/>
        <end position="75"/>
    </location>
</feature>
<feature type="compositionally biased region" description="Polar residues" evidence="1">
    <location>
        <begin position="9"/>
        <end position="19"/>
    </location>
</feature>
<dbReference type="AlphaFoldDB" id="R7UU58"/>
<feature type="compositionally biased region" description="Polar residues" evidence="1">
    <location>
        <begin position="444"/>
        <end position="472"/>
    </location>
</feature>
<feature type="compositionally biased region" description="Polar residues" evidence="1">
    <location>
        <begin position="299"/>
        <end position="311"/>
    </location>
</feature>
<dbReference type="EMBL" id="KB297998">
    <property type="protein sequence ID" value="ELU09720.1"/>
    <property type="molecule type" value="Genomic_DNA"/>
</dbReference>
<dbReference type="OrthoDB" id="10264848at2759"/>
<evidence type="ECO:0000256" key="1">
    <source>
        <dbReference type="SAM" id="MobiDB-lite"/>
    </source>
</evidence>
<dbReference type="STRING" id="283909.R7UU58"/>
<reference evidence="3" key="3">
    <citation type="submission" date="2015-06" db="UniProtKB">
        <authorList>
            <consortium name="EnsemblMetazoa"/>
        </authorList>
    </citation>
    <scope>IDENTIFICATION</scope>
</reference>
<feature type="region of interest" description="Disordered" evidence="1">
    <location>
        <begin position="1"/>
        <end position="33"/>
    </location>
</feature>
<feature type="region of interest" description="Disordered" evidence="1">
    <location>
        <begin position="115"/>
        <end position="240"/>
    </location>
</feature>
<dbReference type="Proteomes" id="UP000014760">
    <property type="component" value="Unassembled WGS sequence"/>
</dbReference>
<reference evidence="2 4" key="2">
    <citation type="journal article" date="2013" name="Nature">
        <title>Insights into bilaterian evolution from three spiralian genomes.</title>
        <authorList>
            <person name="Simakov O."/>
            <person name="Marletaz F."/>
            <person name="Cho S.J."/>
            <person name="Edsinger-Gonzales E."/>
            <person name="Havlak P."/>
            <person name="Hellsten U."/>
            <person name="Kuo D.H."/>
            <person name="Larsson T."/>
            <person name="Lv J."/>
            <person name="Arendt D."/>
            <person name="Savage R."/>
            <person name="Osoegawa K."/>
            <person name="de Jong P."/>
            <person name="Grimwood J."/>
            <person name="Chapman J.A."/>
            <person name="Shapiro H."/>
            <person name="Aerts A."/>
            <person name="Otillar R.P."/>
            <person name="Terry A.Y."/>
            <person name="Boore J.L."/>
            <person name="Grigoriev I.V."/>
            <person name="Lindberg D.R."/>
            <person name="Seaver E.C."/>
            <person name="Weisblat D.A."/>
            <person name="Putnam N.H."/>
            <person name="Rokhsar D.S."/>
        </authorList>
    </citation>
    <scope>NUCLEOTIDE SEQUENCE</scope>
    <source>
        <strain evidence="2 4">I ESC-2004</strain>
    </source>
</reference>
<evidence type="ECO:0000313" key="4">
    <source>
        <dbReference type="Proteomes" id="UP000014760"/>
    </source>
</evidence>
<evidence type="ECO:0000313" key="2">
    <source>
        <dbReference type="EMBL" id="ELU09720.1"/>
    </source>
</evidence>
<feature type="region of interest" description="Disordered" evidence="1">
    <location>
        <begin position="280"/>
        <end position="349"/>
    </location>
</feature>
<dbReference type="HOGENOM" id="CLU_499905_0_0_1"/>
<keyword evidence="4" id="KW-1185">Reference proteome</keyword>
<accession>R7UU58</accession>
<gene>
    <name evidence="2" type="ORF">CAPTEDRAFT_201765</name>
</gene>
<protein>
    <submittedName>
        <fullName evidence="2 3">Uncharacterized protein</fullName>
    </submittedName>
</protein>
<sequence>MDDNENDNLSDMVSANVESNVGEAEERRAPDLPVIVQKTNREDVTDRFGKFEIKHELVERDDMRSTVSDTWSTDVLASDSEPPEGNQLERLEEVAEEMARQNLLGVQEVCEISETASDAWSTDVLASDTSERQSERLLELEQDDAGSVSSRLPDEAADSSSETGQGSSEMRSKDEDLGAVGGTSPGSPPEISSSFDRQSVRPKAVKGSGDSSIMRKAERKERHTHHGRGNRSDADPRQCVSDIVGSYDRLGDSDYCSNPRESTSFKYAEGRVGKVLQVLEGHFPEESSSDPQSHDDGSLHSTLASSVSTLVPEQCFLSPDEDMKPSAHDPNALIDLNESTESVHESGGLKLTDLQNQNFSIDSNRLSAAIELFDPLMQDNRRTSDASSLSSAPPPANPFNRLSYQDPPLRPKPMESPPPKIALKLNSLDLTEEVASKGTRHSPRNSSSEQDTDDSSINSGISTTQNGNSSPSVCDPVAASLTSQKAPEITEEDRKDPVKKKTSFFSSFKERLSKGTLVLHFSALMPLCALCRCLSCACFHGGSQR</sequence>
<feature type="region of interest" description="Disordered" evidence="1">
    <location>
        <begin position="61"/>
        <end position="86"/>
    </location>
</feature>